<dbReference type="OrthoDB" id="9782003at2"/>
<evidence type="ECO:0000256" key="11">
    <source>
        <dbReference type="RuleBase" id="RU362031"/>
    </source>
</evidence>
<dbReference type="AlphaFoldDB" id="A0A134ABJ0"/>
<keyword evidence="11" id="KW-0479">Metal-binding</keyword>
<evidence type="ECO:0000256" key="3">
    <source>
        <dbReference type="ARBA" id="ARBA00007931"/>
    </source>
</evidence>
<dbReference type="InterPro" id="IPR041489">
    <property type="entry name" value="PDZ_6"/>
</dbReference>
<feature type="transmembrane region" description="Helical" evidence="11">
    <location>
        <begin position="306"/>
        <end position="328"/>
    </location>
</feature>
<dbReference type="InterPro" id="IPR004387">
    <property type="entry name" value="Pept_M50_Zn"/>
</dbReference>
<dbReference type="Proteomes" id="UP000070442">
    <property type="component" value="Unassembled WGS sequence"/>
</dbReference>
<protein>
    <recommendedName>
        <fullName evidence="11">Zinc metalloprotease</fullName>
        <ecNumber evidence="11">3.4.24.-</ecNumber>
    </recommendedName>
</protein>
<evidence type="ECO:0000256" key="4">
    <source>
        <dbReference type="ARBA" id="ARBA00022670"/>
    </source>
</evidence>
<evidence type="ECO:0000256" key="7">
    <source>
        <dbReference type="ARBA" id="ARBA00022833"/>
    </source>
</evidence>
<dbReference type="GO" id="GO:0016020">
    <property type="term" value="C:membrane"/>
    <property type="evidence" value="ECO:0007669"/>
    <property type="project" value="UniProtKB-SubCell"/>
</dbReference>
<dbReference type="InterPro" id="IPR036034">
    <property type="entry name" value="PDZ_sf"/>
</dbReference>
<reference evidence="14" key="1">
    <citation type="submission" date="2016-01" db="EMBL/GenBank/DDBJ databases">
        <authorList>
            <person name="Mitreva M."/>
            <person name="Pepin K.H."/>
            <person name="Mihindukulasuriya K.A."/>
            <person name="Fulton R."/>
            <person name="Fronick C."/>
            <person name="O'Laughlin M."/>
            <person name="Miner T."/>
            <person name="Herter B."/>
            <person name="Rosa B.A."/>
            <person name="Cordes M."/>
            <person name="Tomlinson C."/>
            <person name="Wollam A."/>
            <person name="Palsikar V.B."/>
            <person name="Mardis E.R."/>
            <person name="Wilson R.K."/>
        </authorList>
    </citation>
    <scope>NUCLEOTIDE SEQUENCE [LARGE SCALE GENOMIC DNA]</scope>
    <source>
        <strain evidence="14">DNF00729</strain>
    </source>
</reference>
<feature type="transmembrane region" description="Helical" evidence="11">
    <location>
        <begin position="253"/>
        <end position="275"/>
    </location>
</feature>
<evidence type="ECO:0000256" key="9">
    <source>
        <dbReference type="ARBA" id="ARBA00023049"/>
    </source>
</evidence>
<comment type="cofactor">
    <cofactor evidence="1 11">
        <name>Zn(2+)</name>
        <dbReference type="ChEBI" id="CHEBI:29105"/>
    </cofactor>
</comment>
<keyword evidence="4 13" id="KW-0645">Protease</keyword>
<comment type="caution">
    <text evidence="13">The sequence shown here is derived from an EMBL/GenBank/DDBJ whole genome shotgun (WGS) entry which is preliminary data.</text>
</comment>
<keyword evidence="9 11" id="KW-0482">Metalloprotease</keyword>
<organism evidence="13 14">
    <name type="scientific">Aedoeadaptatus coxii</name>
    <dbReference type="NCBI Taxonomy" id="755172"/>
    <lineage>
        <taxon>Bacteria</taxon>
        <taxon>Bacillati</taxon>
        <taxon>Bacillota</taxon>
        <taxon>Tissierellia</taxon>
        <taxon>Tissierellales</taxon>
        <taxon>Peptoniphilaceae</taxon>
        <taxon>Aedoeadaptatus</taxon>
    </lineage>
</organism>
<evidence type="ECO:0000256" key="10">
    <source>
        <dbReference type="ARBA" id="ARBA00023136"/>
    </source>
</evidence>
<sequence length="332" mass="35856">MASLLGSIFVFVLIVGLHEFGHFGMAKLVGIRVNEYSIGMGPLLFRKQINETQYSLRALPLGGYVAMEGEEEDSDDPRSFNNAGLPQRAAVIASGAAMNFVLAIVAFMLFTLISGYPTTTVGEVLPGTPAAQIGMKTGDVLQSVDGQNVKDWNDFSTRIAESKGEVTVGYSRGGKNEQTTVKPAMKDGRRYIGLKPESERHPLRSLKDGFTMTGKVVVTIFYVLKQLFTGALGVDKLSGPVGVVKIIGDSAKFGFGSLMFIMAYISANLGVMNLLPIPALDGGKLLFIFIEAITGKPVNKKIEMTLSFISFTLLIGLMIYVTIFGDIARFLN</sequence>
<dbReference type="STRING" id="755172.HMPREF1863_01595"/>
<evidence type="ECO:0000256" key="2">
    <source>
        <dbReference type="ARBA" id="ARBA00004141"/>
    </source>
</evidence>
<comment type="subcellular location">
    <subcellularLocation>
        <location evidence="2">Membrane</location>
        <topology evidence="2">Multi-pass membrane protein</topology>
    </subcellularLocation>
</comment>
<keyword evidence="7 11" id="KW-0862">Zinc</keyword>
<dbReference type="GO" id="GO:0046872">
    <property type="term" value="F:metal ion binding"/>
    <property type="evidence" value="ECO:0007669"/>
    <property type="project" value="UniProtKB-KW"/>
</dbReference>
<name>A0A134ABJ0_9FIRM</name>
<evidence type="ECO:0000256" key="6">
    <source>
        <dbReference type="ARBA" id="ARBA00022801"/>
    </source>
</evidence>
<evidence type="ECO:0000259" key="12">
    <source>
        <dbReference type="PROSITE" id="PS50106"/>
    </source>
</evidence>
<evidence type="ECO:0000256" key="8">
    <source>
        <dbReference type="ARBA" id="ARBA00022989"/>
    </source>
</evidence>
<dbReference type="Gene3D" id="2.30.42.10">
    <property type="match status" value="1"/>
</dbReference>
<dbReference type="PANTHER" id="PTHR42837">
    <property type="entry name" value="REGULATOR OF SIGMA-E PROTEASE RSEP"/>
    <property type="match status" value="1"/>
</dbReference>
<dbReference type="RefSeq" id="WP_068369331.1">
    <property type="nucleotide sequence ID" value="NZ_CAUPGT010000015.1"/>
</dbReference>
<keyword evidence="6 11" id="KW-0378">Hydrolase</keyword>
<accession>A0A134ABJ0</accession>
<feature type="domain" description="PDZ" evidence="12">
    <location>
        <begin position="121"/>
        <end position="151"/>
    </location>
</feature>
<dbReference type="CDD" id="cd23081">
    <property type="entry name" value="cpPDZ_EcRseP-like"/>
    <property type="match status" value="1"/>
</dbReference>
<dbReference type="NCBIfam" id="TIGR00054">
    <property type="entry name" value="RIP metalloprotease RseP"/>
    <property type="match status" value="1"/>
</dbReference>
<dbReference type="InterPro" id="IPR008915">
    <property type="entry name" value="Peptidase_M50"/>
</dbReference>
<keyword evidence="5 11" id="KW-0812">Transmembrane</keyword>
<comment type="similarity">
    <text evidence="3 11">Belongs to the peptidase M50B family.</text>
</comment>
<dbReference type="Pfam" id="PF17820">
    <property type="entry name" value="PDZ_6"/>
    <property type="match status" value="1"/>
</dbReference>
<dbReference type="GO" id="GO:0004222">
    <property type="term" value="F:metalloendopeptidase activity"/>
    <property type="evidence" value="ECO:0007669"/>
    <property type="project" value="InterPro"/>
</dbReference>
<dbReference type="GO" id="GO:0006508">
    <property type="term" value="P:proteolysis"/>
    <property type="evidence" value="ECO:0007669"/>
    <property type="project" value="UniProtKB-KW"/>
</dbReference>
<dbReference type="EMBL" id="LSDG01000045">
    <property type="protein sequence ID" value="KXB65087.1"/>
    <property type="molecule type" value="Genomic_DNA"/>
</dbReference>
<dbReference type="PATRIC" id="fig|755172.3.peg.1555"/>
<dbReference type="PANTHER" id="PTHR42837:SF2">
    <property type="entry name" value="MEMBRANE METALLOPROTEASE ARASP2, CHLOROPLASTIC-RELATED"/>
    <property type="match status" value="1"/>
</dbReference>
<gene>
    <name evidence="13" type="ORF">HMPREF1863_01595</name>
</gene>
<dbReference type="SUPFAM" id="SSF50156">
    <property type="entry name" value="PDZ domain-like"/>
    <property type="match status" value="1"/>
</dbReference>
<keyword evidence="10 11" id="KW-0472">Membrane</keyword>
<dbReference type="SMART" id="SM00228">
    <property type="entry name" value="PDZ"/>
    <property type="match status" value="1"/>
</dbReference>
<dbReference type="CDD" id="cd06163">
    <property type="entry name" value="S2P-M50_PDZ_RseP-like"/>
    <property type="match status" value="1"/>
</dbReference>
<feature type="transmembrane region" description="Helical" evidence="11">
    <location>
        <begin position="89"/>
        <end position="113"/>
    </location>
</feature>
<evidence type="ECO:0000256" key="1">
    <source>
        <dbReference type="ARBA" id="ARBA00001947"/>
    </source>
</evidence>
<dbReference type="InterPro" id="IPR001478">
    <property type="entry name" value="PDZ"/>
</dbReference>
<keyword evidence="14" id="KW-1185">Reference proteome</keyword>
<evidence type="ECO:0000256" key="5">
    <source>
        <dbReference type="ARBA" id="ARBA00022692"/>
    </source>
</evidence>
<evidence type="ECO:0000313" key="13">
    <source>
        <dbReference type="EMBL" id="KXB65087.1"/>
    </source>
</evidence>
<evidence type="ECO:0000313" key="14">
    <source>
        <dbReference type="Proteomes" id="UP000070442"/>
    </source>
</evidence>
<dbReference type="PROSITE" id="PS50106">
    <property type="entry name" value="PDZ"/>
    <property type="match status" value="1"/>
</dbReference>
<dbReference type="EC" id="3.4.24.-" evidence="11"/>
<proteinExistence type="inferred from homology"/>
<keyword evidence="8 11" id="KW-1133">Transmembrane helix</keyword>
<dbReference type="Pfam" id="PF02163">
    <property type="entry name" value="Peptidase_M50"/>
    <property type="match status" value="1"/>
</dbReference>